<dbReference type="Proteomes" id="UP000054270">
    <property type="component" value="Unassembled WGS sequence"/>
</dbReference>
<reference evidence="8" key="1">
    <citation type="submission" date="2014-04" db="EMBL/GenBank/DDBJ databases">
        <title>Evolutionary Origins and Diversification of the Mycorrhizal Mutualists.</title>
        <authorList>
            <consortium name="DOE Joint Genome Institute"/>
            <consortium name="Mycorrhizal Genomics Consortium"/>
            <person name="Kohler A."/>
            <person name="Kuo A."/>
            <person name="Nagy L.G."/>
            <person name="Floudas D."/>
            <person name="Copeland A."/>
            <person name="Barry K.W."/>
            <person name="Cichocki N."/>
            <person name="Veneault-Fourrey C."/>
            <person name="LaButti K."/>
            <person name="Lindquist E.A."/>
            <person name="Lipzen A."/>
            <person name="Lundell T."/>
            <person name="Morin E."/>
            <person name="Murat C."/>
            <person name="Riley R."/>
            <person name="Ohm R."/>
            <person name="Sun H."/>
            <person name="Tunlid A."/>
            <person name="Henrissat B."/>
            <person name="Grigoriev I.V."/>
            <person name="Hibbett D.S."/>
            <person name="Martin F."/>
        </authorList>
    </citation>
    <scope>NUCLEOTIDE SEQUENCE [LARGE SCALE GENOMIC DNA]</scope>
    <source>
        <strain evidence="8">FD-334 SS-4</strain>
    </source>
</reference>
<evidence type="ECO:0000256" key="1">
    <source>
        <dbReference type="ARBA" id="ARBA00004123"/>
    </source>
</evidence>
<dbReference type="PRINTS" id="PR01245">
    <property type="entry name" value="RAD1REC1"/>
</dbReference>
<evidence type="ECO:0000313" key="8">
    <source>
        <dbReference type="Proteomes" id="UP000054270"/>
    </source>
</evidence>
<dbReference type="OMA" id="IKTTCEL"/>
<dbReference type="OrthoDB" id="337581at2759"/>
<dbReference type="Gene3D" id="3.70.10.10">
    <property type="match status" value="2"/>
</dbReference>
<evidence type="ECO:0000256" key="2">
    <source>
        <dbReference type="ARBA" id="ARBA00010991"/>
    </source>
</evidence>
<evidence type="ECO:0000256" key="6">
    <source>
        <dbReference type="SAM" id="MobiDB-lite"/>
    </source>
</evidence>
<evidence type="ECO:0000256" key="4">
    <source>
        <dbReference type="ARBA" id="ARBA00023204"/>
    </source>
</evidence>
<feature type="region of interest" description="Disordered" evidence="6">
    <location>
        <begin position="76"/>
        <end position="138"/>
    </location>
</feature>
<comment type="subcellular location">
    <subcellularLocation>
        <location evidence="1">Nucleus</location>
    </subcellularLocation>
</comment>
<evidence type="ECO:0000313" key="7">
    <source>
        <dbReference type="EMBL" id="KJA15946.1"/>
    </source>
</evidence>
<dbReference type="GO" id="GO:0030896">
    <property type="term" value="C:checkpoint clamp complex"/>
    <property type="evidence" value="ECO:0007669"/>
    <property type="project" value="TreeGrafter"/>
</dbReference>
<protein>
    <recommendedName>
        <fullName evidence="9">Rad1-domain-containing protein</fullName>
    </recommendedName>
</protein>
<dbReference type="GO" id="GO:0000077">
    <property type="term" value="P:DNA damage checkpoint signaling"/>
    <property type="evidence" value="ECO:0007669"/>
    <property type="project" value="InterPro"/>
</dbReference>
<proteinExistence type="inferred from homology"/>
<dbReference type="InterPro" id="IPR003027">
    <property type="entry name" value="Rec1_exonuc_Ustilaginaceae"/>
</dbReference>
<keyword evidence="3" id="KW-0227">DNA damage</keyword>
<evidence type="ECO:0008006" key="9">
    <source>
        <dbReference type="Google" id="ProtNLM"/>
    </source>
</evidence>
<organism evidence="7 8">
    <name type="scientific">Hypholoma sublateritium (strain FD-334 SS-4)</name>
    <dbReference type="NCBI Taxonomy" id="945553"/>
    <lineage>
        <taxon>Eukaryota</taxon>
        <taxon>Fungi</taxon>
        <taxon>Dikarya</taxon>
        <taxon>Basidiomycota</taxon>
        <taxon>Agaricomycotina</taxon>
        <taxon>Agaricomycetes</taxon>
        <taxon>Agaricomycetidae</taxon>
        <taxon>Agaricales</taxon>
        <taxon>Agaricineae</taxon>
        <taxon>Strophariaceae</taxon>
        <taxon>Hypholoma</taxon>
    </lineage>
</organism>
<feature type="region of interest" description="Disordered" evidence="6">
    <location>
        <begin position="169"/>
        <end position="214"/>
    </location>
</feature>
<dbReference type="InterPro" id="IPR046938">
    <property type="entry name" value="DNA_clamp_sf"/>
</dbReference>
<dbReference type="InterPro" id="IPR003021">
    <property type="entry name" value="Rad1_Rec1_Rad17"/>
</dbReference>
<keyword evidence="5" id="KW-0539">Nucleus</keyword>
<feature type="compositionally biased region" description="Basic residues" evidence="6">
    <location>
        <begin position="82"/>
        <end position="92"/>
    </location>
</feature>
<dbReference type="PANTHER" id="PTHR10870:SF0">
    <property type="entry name" value="CELL CYCLE CHECKPOINT PROTEIN RAD1"/>
    <property type="match status" value="1"/>
</dbReference>
<dbReference type="Pfam" id="PF02144">
    <property type="entry name" value="Rad1"/>
    <property type="match status" value="1"/>
</dbReference>
<evidence type="ECO:0000256" key="3">
    <source>
        <dbReference type="ARBA" id="ARBA00022763"/>
    </source>
</evidence>
<feature type="compositionally biased region" description="Polar residues" evidence="6">
    <location>
        <begin position="303"/>
        <end position="318"/>
    </location>
</feature>
<dbReference type="SUPFAM" id="SSF55979">
    <property type="entry name" value="DNA clamp"/>
    <property type="match status" value="1"/>
</dbReference>
<evidence type="ECO:0000256" key="5">
    <source>
        <dbReference type="ARBA" id="ARBA00023242"/>
    </source>
</evidence>
<dbReference type="GO" id="GO:0006281">
    <property type="term" value="P:DNA repair"/>
    <property type="evidence" value="ECO:0007669"/>
    <property type="project" value="UniProtKB-KW"/>
</dbReference>
<comment type="similarity">
    <text evidence="2">Belongs to the rad1 family.</text>
</comment>
<sequence>MSQQPHEALPPVLTASVHDVRYLAALLRGVNFINRATVTVTERGLTITVEEARTLLGTAFIFAGVFDEYIYTPEAPQPRQIRAPKRKQKQKAPPKCSANPDDDSETESDTEPEDNDAYDPAADSEDEEAHVGNEGSDNAAFEIPLNTFVECLNIFGTAGPSTGNITATSTSHIGRGVGRGQGAGRGRGGGGGWRNAGREEDEAEGGGRGRGLDEVFGRTAEGKTGMRLSYAGSGYPLTLIIAEDASGPTTTCEIITFDPEPHLELDFDNSKIVLKIILKSSWLRDALSELDPSCERLTFVGNPPTSEPNDPTTGNNAKGKQKQRQSDRIPAAKPMLRIQATGTFGSTEMDYPNDREVLETFECQETVQFSYRFGHILRTIKALQSSTKTSLRIDEDGLLSLQFLMPSSKPRAAGGTDAFIEFRCMALDDDV</sequence>
<dbReference type="PRINTS" id="PR01247">
    <property type="entry name" value="RECEXONCLASE"/>
</dbReference>
<dbReference type="PANTHER" id="PTHR10870">
    <property type="entry name" value="CELL CYCLE CHECKPOINT PROTEIN RAD1"/>
    <property type="match status" value="1"/>
</dbReference>
<feature type="compositionally biased region" description="Acidic residues" evidence="6">
    <location>
        <begin position="100"/>
        <end position="128"/>
    </location>
</feature>
<feature type="non-terminal residue" evidence="7">
    <location>
        <position position="1"/>
    </location>
</feature>
<dbReference type="STRING" id="945553.A0A0D2NGZ3"/>
<gene>
    <name evidence="7" type="ORF">HYPSUDRAFT_47902</name>
</gene>
<feature type="compositionally biased region" description="Basic and acidic residues" evidence="6">
    <location>
        <begin position="205"/>
        <end position="214"/>
    </location>
</feature>
<accession>A0A0D2NGZ3</accession>
<keyword evidence="4" id="KW-0234">DNA repair</keyword>
<dbReference type="AlphaFoldDB" id="A0A0D2NGZ3"/>
<name>A0A0D2NGZ3_HYPSF</name>
<feature type="compositionally biased region" description="Gly residues" evidence="6">
    <location>
        <begin position="175"/>
        <end position="194"/>
    </location>
</feature>
<keyword evidence="8" id="KW-1185">Reference proteome</keyword>
<dbReference type="EMBL" id="KN817631">
    <property type="protein sequence ID" value="KJA15946.1"/>
    <property type="molecule type" value="Genomic_DNA"/>
</dbReference>
<feature type="region of interest" description="Disordered" evidence="6">
    <location>
        <begin position="298"/>
        <end position="331"/>
    </location>
</feature>
<dbReference type="GO" id="GO:0008311">
    <property type="term" value="F:double-stranded DNA 3'-5' DNA exonuclease activity"/>
    <property type="evidence" value="ECO:0007669"/>
    <property type="project" value="InterPro"/>
</dbReference>